<keyword evidence="3" id="KW-1185">Reference proteome</keyword>
<feature type="transmembrane region" description="Helical" evidence="1">
    <location>
        <begin position="65"/>
        <end position="87"/>
    </location>
</feature>
<feature type="transmembrane region" description="Helical" evidence="1">
    <location>
        <begin position="23"/>
        <end position="45"/>
    </location>
</feature>
<gene>
    <name evidence="2" type="ORF">CALVIDRAFT_361797</name>
</gene>
<proteinExistence type="predicted"/>
<dbReference type="Proteomes" id="UP000076738">
    <property type="component" value="Unassembled WGS sequence"/>
</dbReference>
<reference evidence="2 3" key="1">
    <citation type="journal article" date="2016" name="Mol. Biol. Evol.">
        <title>Comparative Genomics of Early-Diverging Mushroom-Forming Fungi Provides Insights into the Origins of Lignocellulose Decay Capabilities.</title>
        <authorList>
            <person name="Nagy L.G."/>
            <person name="Riley R."/>
            <person name="Tritt A."/>
            <person name="Adam C."/>
            <person name="Daum C."/>
            <person name="Floudas D."/>
            <person name="Sun H."/>
            <person name="Yadav J.S."/>
            <person name="Pangilinan J."/>
            <person name="Larsson K.H."/>
            <person name="Matsuura K."/>
            <person name="Barry K."/>
            <person name="Labutti K."/>
            <person name="Kuo R."/>
            <person name="Ohm R.A."/>
            <person name="Bhattacharya S.S."/>
            <person name="Shirouzu T."/>
            <person name="Yoshinaga Y."/>
            <person name="Martin F.M."/>
            <person name="Grigoriev I.V."/>
            <person name="Hibbett D.S."/>
        </authorList>
    </citation>
    <scope>NUCLEOTIDE SEQUENCE [LARGE SCALE GENOMIC DNA]</scope>
    <source>
        <strain evidence="2 3">TUFC12733</strain>
    </source>
</reference>
<accession>A0A167H7S9</accession>
<evidence type="ECO:0000313" key="3">
    <source>
        <dbReference type="Proteomes" id="UP000076738"/>
    </source>
</evidence>
<dbReference type="OrthoDB" id="9909019at2759"/>
<sequence length="95" mass="10829">MCLKANVFTGINPCVGLRDERHFVLFMAYFILARACFCTLGYPYLSLSLNFLEDWPYCPGRTPFILIYNLAAVLSFTVLIKLLRLVILGETTVEN</sequence>
<dbReference type="EMBL" id="KV417325">
    <property type="protein sequence ID" value="KZO91333.1"/>
    <property type="molecule type" value="Genomic_DNA"/>
</dbReference>
<evidence type="ECO:0008006" key="4">
    <source>
        <dbReference type="Google" id="ProtNLM"/>
    </source>
</evidence>
<dbReference type="STRING" id="1330018.A0A167H7S9"/>
<name>A0A167H7S9_CALVF</name>
<evidence type="ECO:0000256" key="1">
    <source>
        <dbReference type="SAM" id="Phobius"/>
    </source>
</evidence>
<organism evidence="2 3">
    <name type="scientific">Calocera viscosa (strain TUFC12733)</name>
    <dbReference type="NCBI Taxonomy" id="1330018"/>
    <lineage>
        <taxon>Eukaryota</taxon>
        <taxon>Fungi</taxon>
        <taxon>Dikarya</taxon>
        <taxon>Basidiomycota</taxon>
        <taxon>Agaricomycotina</taxon>
        <taxon>Dacrymycetes</taxon>
        <taxon>Dacrymycetales</taxon>
        <taxon>Dacrymycetaceae</taxon>
        <taxon>Calocera</taxon>
    </lineage>
</organism>
<evidence type="ECO:0000313" key="2">
    <source>
        <dbReference type="EMBL" id="KZO91333.1"/>
    </source>
</evidence>
<keyword evidence="1" id="KW-1133">Transmembrane helix</keyword>
<keyword evidence="1" id="KW-0472">Membrane</keyword>
<dbReference type="AlphaFoldDB" id="A0A167H7S9"/>
<protein>
    <recommendedName>
        <fullName evidence="4">Protein S-acyltransferase</fullName>
    </recommendedName>
</protein>
<keyword evidence="1" id="KW-0812">Transmembrane</keyword>